<dbReference type="HAMAP" id="MF_00210">
    <property type="entry name" value="EPSP_synth"/>
    <property type="match status" value="1"/>
</dbReference>
<dbReference type="AlphaFoldDB" id="A0A561E1I3"/>
<comment type="function">
    <text evidence="8">Catalyzes the transfer of the enolpyruvyl moiety of phosphoenolpyruvate (PEP) to the 5-hydroxyl of shikimate-3-phosphate (S3P) to produce enolpyruvyl shikimate-3-phosphate and inorganic phosphate.</text>
</comment>
<dbReference type="GO" id="GO:0009423">
    <property type="term" value="P:chorismate biosynthetic process"/>
    <property type="evidence" value="ECO:0007669"/>
    <property type="project" value="UniProtKB-UniRule"/>
</dbReference>
<feature type="binding site" evidence="8">
    <location>
        <position position="347"/>
    </location>
    <ligand>
        <name>phosphoenolpyruvate</name>
        <dbReference type="ChEBI" id="CHEBI:58702"/>
    </ligand>
</feature>
<comment type="caution">
    <text evidence="10">The sequence shown here is derived from an EMBL/GenBank/DDBJ whole genome shotgun (WGS) entry which is preliminary data.</text>
</comment>
<feature type="binding site" evidence="8">
    <location>
        <position position="413"/>
    </location>
    <ligand>
        <name>phosphoenolpyruvate</name>
        <dbReference type="ChEBI" id="CHEBI:58702"/>
    </ligand>
</feature>
<dbReference type="PANTHER" id="PTHR21090">
    <property type="entry name" value="AROM/DEHYDROQUINATE SYNTHASE"/>
    <property type="match status" value="1"/>
</dbReference>
<dbReference type="InterPro" id="IPR001986">
    <property type="entry name" value="Enolpyruvate_Tfrase_dom"/>
</dbReference>
<dbReference type="InterPro" id="IPR006264">
    <property type="entry name" value="EPSP_synthase"/>
</dbReference>
<evidence type="ECO:0000256" key="1">
    <source>
        <dbReference type="ARBA" id="ARBA00004811"/>
    </source>
</evidence>
<evidence type="ECO:0000256" key="7">
    <source>
        <dbReference type="ARBA" id="ARBA00044633"/>
    </source>
</evidence>
<comment type="subcellular location">
    <subcellularLocation>
        <location evidence="8">Cytoplasm</location>
    </subcellularLocation>
</comment>
<dbReference type="UniPathway" id="UPA00053">
    <property type="reaction ID" value="UER00089"/>
</dbReference>
<dbReference type="Pfam" id="PF00275">
    <property type="entry name" value="EPSP_synthase"/>
    <property type="match status" value="1"/>
</dbReference>
<dbReference type="NCBIfam" id="TIGR01356">
    <property type="entry name" value="aroA"/>
    <property type="match status" value="1"/>
</dbReference>
<evidence type="ECO:0000256" key="2">
    <source>
        <dbReference type="ARBA" id="ARBA00009948"/>
    </source>
</evidence>
<feature type="domain" description="Enolpyruvate transferase" evidence="9">
    <location>
        <begin position="17"/>
        <end position="419"/>
    </location>
</feature>
<keyword evidence="4 8" id="KW-0028">Amino-acid biosynthesis</keyword>
<dbReference type="GO" id="GO:0008652">
    <property type="term" value="P:amino acid biosynthetic process"/>
    <property type="evidence" value="ECO:0007669"/>
    <property type="project" value="UniProtKB-KW"/>
</dbReference>
<organism evidence="10 11">
    <name type="scientific">Rudaeicoccus suwonensis</name>
    <dbReference type="NCBI Taxonomy" id="657409"/>
    <lineage>
        <taxon>Bacteria</taxon>
        <taxon>Bacillati</taxon>
        <taxon>Actinomycetota</taxon>
        <taxon>Actinomycetes</taxon>
        <taxon>Micrococcales</taxon>
        <taxon>Dermacoccaceae</taxon>
        <taxon>Rudaeicoccus</taxon>
    </lineage>
</organism>
<feature type="binding site" evidence="8">
    <location>
        <position position="31"/>
    </location>
    <ligand>
        <name>phosphoenolpyruvate</name>
        <dbReference type="ChEBI" id="CHEBI:58702"/>
    </ligand>
</feature>
<feature type="binding site" evidence="8">
    <location>
        <position position="31"/>
    </location>
    <ligand>
        <name>3-phosphoshikimate</name>
        <dbReference type="ChEBI" id="CHEBI:145989"/>
    </ligand>
</feature>
<evidence type="ECO:0000313" key="10">
    <source>
        <dbReference type="EMBL" id="TWE09450.1"/>
    </source>
</evidence>
<dbReference type="OrthoDB" id="9809920at2"/>
<feature type="binding site" evidence="8">
    <location>
        <position position="129"/>
    </location>
    <ligand>
        <name>phosphoenolpyruvate</name>
        <dbReference type="ChEBI" id="CHEBI:58702"/>
    </ligand>
</feature>
<dbReference type="GO" id="GO:0003866">
    <property type="term" value="F:3-phosphoshikimate 1-carboxyvinyltransferase activity"/>
    <property type="evidence" value="ECO:0007669"/>
    <property type="project" value="UniProtKB-UniRule"/>
</dbReference>
<dbReference type="FunFam" id="3.65.10.10:FF:000010">
    <property type="entry name" value="3-phosphoshikimate 1-carboxyvinyltransferase"/>
    <property type="match status" value="1"/>
</dbReference>
<dbReference type="PROSITE" id="PS00885">
    <property type="entry name" value="EPSP_SYNTHASE_2"/>
    <property type="match status" value="1"/>
</dbReference>
<feature type="binding site" evidence="8">
    <location>
        <position position="201"/>
    </location>
    <ligand>
        <name>3-phosphoshikimate</name>
        <dbReference type="ChEBI" id="CHEBI:145989"/>
    </ligand>
</feature>
<evidence type="ECO:0000256" key="6">
    <source>
        <dbReference type="ARBA" id="ARBA00023141"/>
    </source>
</evidence>
<dbReference type="RefSeq" id="WP_145230109.1">
    <property type="nucleotide sequence ID" value="NZ_VIVQ01000003.1"/>
</dbReference>
<comment type="subunit">
    <text evidence="8">Monomer.</text>
</comment>
<dbReference type="PANTHER" id="PTHR21090:SF5">
    <property type="entry name" value="PENTAFUNCTIONAL AROM POLYPEPTIDE"/>
    <property type="match status" value="1"/>
</dbReference>
<dbReference type="InterPro" id="IPR036968">
    <property type="entry name" value="Enolpyruvate_Tfrase_sf"/>
</dbReference>
<keyword evidence="6 8" id="KW-0057">Aromatic amino acid biosynthesis</keyword>
<name>A0A561E1I3_9MICO</name>
<comment type="caution">
    <text evidence="8">Lacks conserved residue(s) required for the propagation of feature annotation.</text>
</comment>
<proteinExistence type="inferred from homology"/>
<keyword evidence="3 8" id="KW-0963">Cytoplasm</keyword>
<dbReference type="GO" id="GO:0005737">
    <property type="term" value="C:cytoplasm"/>
    <property type="evidence" value="ECO:0007669"/>
    <property type="project" value="UniProtKB-SubCell"/>
</dbReference>
<evidence type="ECO:0000256" key="4">
    <source>
        <dbReference type="ARBA" id="ARBA00022605"/>
    </source>
</evidence>
<feature type="binding site" evidence="8">
    <location>
        <position position="32"/>
    </location>
    <ligand>
        <name>3-phosphoshikimate</name>
        <dbReference type="ChEBI" id="CHEBI:145989"/>
    </ligand>
</feature>
<gene>
    <name evidence="8" type="primary">aroA</name>
    <name evidence="10" type="ORF">BKA23_3153</name>
</gene>
<dbReference type="Gene3D" id="3.65.10.10">
    <property type="entry name" value="Enolpyruvate transferase domain"/>
    <property type="match status" value="2"/>
</dbReference>
<accession>A0A561E1I3</accession>
<evidence type="ECO:0000313" key="11">
    <source>
        <dbReference type="Proteomes" id="UP000318297"/>
    </source>
</evidence>
<dbReference type="Proteomes" id="UP000318297">
    <property type="component" value="Unassembled WGS sequence"/>
</dbReference>
<comment type="pathway">
    <text evidence="1 8">Metabolic intermediate biosynthesis; chorismate biosynthesis; chorismate from D-erythrose 4-phosphate and phosphoenolpyruvate: step 6/7.</text>
</comment>
<dbReference type="PROSITE" id="PS00104">
    <property type="entry name" value="EPSP_SYNTHASE_1"/>
    <property type="match status" value="1"/>
</dbReference>
<comment type="similarity">
    <text evidence="2 8">Belongs to the EPSP synthase family.</text>
</comment>
<evidence type="ECO:0000256" key="5">
    <source>
        <dbReference type="ARBA" id="ARBA00022679"/>
    </source>
</evidence>
<dbReference type="InterPro" id="IPR013792">
    <property type="entry name" value="RNA3'P_cycl/enolpyr_Trfase_a/b"/>
</dbReference>
<feature type="binding site" evidence="8">
    <location>
        <position position="343"/>
    </location>
    <ligand>
        <name>3-phosphoshikimate</name>
        <dbReference type="ChEBI" id="CHEBI:145989"/>
    </ligand>
</feature>
<feature type="binding site" evidence="8">
    <location>
        <position position="174"/>
    </location>
    <ligand>
        <name>3-phosphoshikimate</name>
        <dbReference type="ChEBI" id="CHEBI:145989"/>
    </ligand>
</feature>
<evidence type="ECO:0000256" key="8">
    <source>
        <dbReference type="HAMAP-Rule" id="MF_00210"/>
    </source>
</evidence>
<dbReference type="FunFam" id="3.65.10.10:FF:000011">
    <property type="entry name" value="3-phosphoshikimate 1-carboxyvinyltransferase"/>
    <property type="match status" value="1"/>
</dbReference>
<feature type="binding site" evidence="8">
    <location>
        <position position="174"/>
    </location>
    <ligand>
        <name>phosphoenolpyruvate</name>
        <dbReference type="ChEBI" id="CHEBI:58702"/>
    </ligand>
</feature>
<feature type="binding site" evidence="8">
    <location>
        <position position="316"/>
    </location>
    <ligand>
        <name>3-phosphoshikimate</name>
        <dbReference type="ChEBI" id="CHEBI:145989"/>
    </ligand>
</feature>
<feature type="binding site" evidence="8">
    <location>
        <position position="101"/>
    </location>
    <ligand>
        <name>phosphoenolpyruvate</name>
        <dbReference type="ChEBI" id="CHEBI:58702"/>
    </ligand>
</feature>
<feature type="binding site" evidence="8">
    <location>
        <position position="172"/>
    </location>
    <ligand>
        <name>3-phosphoshikimate</name>
        <dbReference type="ChEBI" id="CHEBI:145989"/>
    </ligand>
</feature>
<evidence type="ECO:0000256" key="3">
    <source>
        <dbReference type="ARBA" id="ARBA00022490"/>
    </source>
</evidence>
<dbReference type="SUPFAM" id="SSF55205">
    <property type="entry name" value="EPT/RTPC-like"/>
    <property type="match status" value="1"/>
</dbReference>
<feature type="binding site" evidence="8">
    <location>
        <position position="173"/>
    </location>
    <ligand>
        <name>3-phosphoshikimate</name>
        <dbReference type="ChEBI" id="CHEBI:145989"/>
    </ligand>
</feature>
<protein>
    <recommendedName>
        <fullName evidence="8">3-phosphoshikimate 1-carboxyvinyltransferase</fullName>
        <ecNumber evidence="8">2.5.1.19</ecNumber>
    </recommendedName>
    <alternativeName>
        <fullName evidence="8">5-enolpyruvylshikimate-3-phosphate synthase</fullName>
        <shortName evidence="8">EPSP synthase</shortName>
        <shortName evidence="8">EPSPS</shortName>
    </alternativeName>
</protein>
<sequence length="428" mass="45101">MSSEHPHPSHDWPAPTAVAPIEATVTVPGSKSLTNRYLVLAALADDTSRLTRPLRSRDTTLMCSALQSLGTTITTSDDDTEWIVEPAPLQGPAQIDCGLAGTVMRFLPPVAALAEGTVSFDGDEGARRRPMAPVLQALRTIGVDVDGDGLPFRLTGAGRVAGGNVHLDASGSSQFVSALLLAGARYDDGITVIHDGKQVPSLPHIAMTVEVLRDAGVLVDDSDVNRWRVEPSPIRSLEVDVEPDLSNAAAFLAAAVVTGGRVTVPGWPSATSQAGDKLREILGVFGAEVTLDRHGLTVVGPERITAVDLDLHEASELTPVVAAIAAFADGPSYFRGVAHIRGHETDRLAALATELNRLGGDVTETPDGLIIRPQRMHGDVFRTYADHRMVMTAAVIGLRVAGVAVQDAGTVAKTLPEFTTLWARMIGA</sequence>
<reference evidence="10 11" key="1">
    <citation type="submission" date="2019-06" db="EMBL/GenBank/DDBJ databases">
        <title>Sequencing the genomes of 1000 actinobacteria strains.</title>
        <authorList>
            <person name="Klenk H.-P."/>
        </authorList>
    </citation>
    <scope>NUCLEOTIDE SEQUENCE [LARGE SCALE GENOMIC DNA]</scope>
    <source>
        <strain evidence="10 11">DSM 19560</strain>
    </source>
</reference>
<feature type="active site" description="Proton acceptor" evidence="8">
    <location>
        <position position="316"/>
    </location>
</feature>
<comment type="catalytic activity">
    <reaction evidence="7">
        <text>3-phosphoshikimate + phosphoenolpyruvate = 5-O-(1-carboxyvinyl)-3-phosphoshikimate + phosphate</text>
        <dbReference type="Rhea" id="RHEA:21256"/>
        <dbReference type="ChEBI" id="CHEBI:43474"/>
        <dbReference type="ChEBI" id="CHEBI:57701"/>
        <dbReference type="ChEBI" id="CHEBI:58702"/>
        <dbReference type="ChEBI" id="CHEBI:145989"/>
        <dbReference type="EC" id="2.5.1.19"/>
    </reaction>
    <physiologicalReaction direction="left-to-right" evidence="7">
        <dbReference type="Rhea" id="RHEA:21257"/>
    </physiologicalReaction>
</comment>
<keyword evidence="5 8" id="KW-0808">Transferase</keyword>
<dbReference type="EMBL" id="VIVQ01000003">
    <property type="protein sequence ID" value="TWE09450.1"/>
    <property type="molecule type" value="Genomic_DNA"/>
</dbReference>
<feature type="binding site" evidence="8">
    <location>
        <position position="36"/>
    </location>
    <ligand>
        <name>3-phosphoshikimate</name>
        <dbReference type="ChEBI" id="CHEBI:145989"/>
    </ligand>
</feature>
<keyword evidence="11" id="KW-1185">Reference proteome</keyword>
<dbReference type="CDD" id="cd01556">
    <property type="entry name" value="EPSP_synthase"/>
    <property type="match status" value="1"/>
</dbReference>
<evidence type="ECO:0000259" key="9">
    <source>
        <dbReference type="Pfam" id="PF00275"/>
    </source>
</evidence>
<dbReference type="PIRSF" id="PIRSF000505">
    <property type="entry name" value="EPSPS"/>
    <property type="match status" value="1"/>
</dbReference>
<feature type="binding site" evidence="8">
    <location>
        <position position="388"/>
    </location>
    <ligand>
        <name>phosphoenolpyruvate</name>
        <dbReference type="ChEBI" id="CHEBI:58702"/>
    </ligand>
</feature>
<dbReference type="EC" id="2.5.1.19" evidence="8"/>
<dbReference type="InterPro" id="IPR023193">
    <property type="entry name" value="EPSP_synthase_CS"/>
</dbReference>
<dbReference type="GO" id="GO:0009073">
    <property type="term" value="P:aromatic amino acid family biosynthetic process"/>
    <property type="evidence" value="ECO:0007669"/>
    <property type="project" value="UniProtKB-KW"/>
</dbReference>